<dbReference type="Proteomes" id="UP000764110">
    <property type="component" value="Unassembled WGS sequence"/>
</dbReference>
<dbReference type="Gene3D" id="3.90.79.10">
    <property type="entry name" value="Nucleoside Triphosphate Pyrophosphohydrolase"/>
    <property type="match status" value="1"/>
</dbReference>
<feature type="domain" description="Major facilitator superfamily (MFS) profile" evidence="8">
    <location>
        <begin position="52"/>
        <end position="525"/>
    </location>
</feature>
<feature type="transmembrane region" description="Helical" evidence="7">
    <location>
        <begin position="50"/>
        <end position="74"/>
    </location>
</feature>
<dbReference type="Gene3D" id="1.20.1250.20">
    <property type="entry name" value="MFS general substrate transporter like domains"/>
    <property type="match status" value="1"/>
</dbReference>
<feature type="transmembrane region" description="Helical" evidence="7">
    <location>
        <begin position="94"/>
        <end position="114"/>
    </location>
</feature>
<evidence type="ECO:0008006" key="12">
    <source>
        <dbReference type="Google" id="ProtNLM"/>
    </source>
</evidence>
<accession>A0A9P8M7D5</accession>
<feature type="transmembrane region" description="Helical" evidence="7">
    <location>
        <begin position="181"/>
        <end position="198"/>
    </location>
</feature>
<feature type="domain" description="Nudix hydrolase" evidence="9">
    <location>
        <begin position="559"/>
        <end position="752"/>
    </location>
</feature>
<dbReference type="SUPFAM" id="SSF55811">
    <property type="entry name" value="Nudix"/>
    <property type="match status" value="1"/>
</dbReference>
<evidence type="ECO:0000313" key="10">
    <source>
        <dbReference type="EMBL" id="KAH0595102.1"/>
    </source>
</evidence>
<dbReference type="GO" id="GO:0022857">
    <property type="term" value="F:transmembrane transporter activity"/>
    <property type="evidence" value="ECO:0007669"/>
    <property type="project" value="InterPro"/>
</dbReference>
<dbReference type="EMBL" id="JACEFI010000014">
    <property type="protein sequence ID" value="KAH0595102.1"/>
    <property type="molecule type" value="Genomic_DNA"/>
</dbReference>
<keyword evidence="2" id="KW-0813">Transport</keyword>
<sequence length="762" mass="84692">MQQVPSSPQSEECAQLSLPVAGLEGLTLYEKKCRLVNREIDRQGMGRYQWYIWILCGLGYFLDLLWAQAFGLVLSPVQQEMGFRDSQSGNISTSFNAGLTAGAIFWGLISDIVGQYLYTIDSGRRWAFNLTCLLSCTFGLCLGFSNDYKTLLVITAFVGFGVGGNILVDSAIFLEFVPQPLGVVVCSAIAFGFIPVYACSPNFSEKNPLQSCRTAAPVAACCSRSDNMGWRYFLYTLGAISFVVFFLRFAVFTFRETPKYLLYKGEDAKAIATMQHIAKVNRQQCRLNIEDFQALESNGCSQEVTSSDLLIPGQKGVSLVRESSIKFRRWLERYKMLFDGFQMTRLTILVWLTYIMDFWGFTVAGFYLPRILALKNGAASASLSFTYAAYIYTYAPGIIGVLLGAFVCRVPAIGRKWTMAVSSGLMGASILLLSKADTIAKNEGLFALQYFFQSMFNAVLYGWTPEAFPAPVRGTACGVASFWGRLFGIISPLIAQHLHFAVLTLYRAPPSRYYSIRSRPSPDNVDAAMPLSAKQFHRPKTPSRFPSGEFIPRFTPSQGALICGGCVVIDPTLRKVALIHDPSTGINQLPKGRKNIGEDVHAAALRETREETGLHVIPLPLKGLTRATPTAQMLGEPVNDEVFAADFAGEGEEDQDVWEDVDEEGTSTERARGLTGWAHHCEPIGITTYRCEMTLAFKIIFWYAAQADSLQDPRQDAKERWEQQYELKWVSAREAPTQMTFEADGQAIEKALADMHRSGYEI</sequence>
<protein>
    <recommendedName>
        <fullName evidence="12">Major facilitator superfamily domain, general substrate transporter</fullName>
    </recommendedName>
</protein>
<feature type="transmembrane region" description="Helical" evidence="7">
    <location>
        <begin position="387"/>
        <end position="408"/>
    </location>
</feature>
<feature type="transmembrane region" description="Helical" evidence="7">
    <location>
        <begin position="126"/>
        <end position="145"/>
    </location>
</feature>
<dbReference type="AlphaFoldDB" id="A0A9P8M7D5"/>
<dbReference type="InterPro" id="IPR015797">
    <property type="entry name" value="NUDIX_hydrolase-like_dom_sf"/>
</dbReference>
<evidence type="ECO:0000259" key="9">
    <source>
        <dbReference type="PROSITE" id="PS51462"/>
    </source>
</evidence>
<evidence type="ECO:0000256" key="3">
    <source>
        <dbReference type="ARBA" id="ARBA00022692"/>
    </source>
</evidence>
<organism evidence="10 11">
    <name type="scientific">Metarhizium humberi</name>
    <dbReference type="NCBI Taxonomy" id="2596975"/>
    <lineage>
        <taxon>Eukaryota</taxon>
        <taxon>Fungi</taxon>
        <taxon>Dikarya</taxon>
        <taxon>Ascomycota</taxon>
        <taxon>Pezizomycotina</taxon>
        <taxon>Sordariomycetes</taxon>
        <taxon>Hypocreomycetidae</taxon>
        <taxon>Hypocreales</taxon>
        <taxon>Clavicipitaceae</taxon>
        <taxon>Metarhizium</taxon>
    </lineage>
</organism>
<proteinExistence type="predicted"/>
<dbReference type="GO" id="GO:0016787">
    <property type="term" value="F:hydrolase activity"/>
    <property type="evidence" value="ECO:0007669"/>
    <property type="project" value="UniProtKB-KW"/>
</dbReference>
<comment type="caution">
    <text evidence="10">The sequence shown here is derived from an EMBL/GenBank/DDBJ whole genome shotgun (WGS) entry which is preliminary data.</text>
</comment>
<evidence type="ECO:0000256" key="1">
    <source>
        <dbReference type="ARBA" id="ARBA00004141"/>
    </source>
</evidence>
<dbReference type="PANTHER" id="PTHR23511:SF3">
    <property type="entry name" value="MAJOR FACILITATOR SUPERFAMILY (MFS) PROFILE DOMAIN-CONTAINING PROTEIN"/>
    <property type="match status" value="1"/>
</dbReference>
<keyword evidence="4" id="KW-0378">Hydrolase</keyword>
<gene>
    <name evidence="10" type="ORF">MHUMG1_07402</name>
</gene>
<dbReference type="InterPro" id="IPR020084">
    <property type="entry name" value="NUDIX_hydrolase_CS"/>
</dbReference>
<feature type="transmembrane region" description="Helical" evidence="7">
    <location>
        <begin position="483"/>
        <end position="506"/>
    </location>
</feature>
<keyword evidence="5 7" id="KW-1133">Transmembrane helix</keyword>
<comment type="subcellular location">
    <subcellularLocation>
        <location evidence="1">Membrane</location>
        <topology evidence="1">Multi-pass membrane protein</topology>
    </subcellularLocation>
</comment>
<dbReference type="GO" id="GO:0016020">
    <property type="term" value="C:membrane"/>
    <property type="evidence" value="ECO:0007669"/>
    <property type="project" value="UniProtKB-SubCell"/>
</dbReference>
<reference evidence="10 11" key="1">
    <citation type="submission" date="2020-07" db="EMBL/GenBank/DDBJ databases">
        <title>Metarhizium humberi genome.</title>
        <authorList>
            <person name="Lysoe E."/>
        </authorList>
    </citation>
    <scope>NUCLEOTIDE SEQUENCE [LARGE SCALE GENOMIC DNA]</scope>
    <source>
        <strain evidence="10 11">ESALQ1638</strain>
    </source>
</reference>
<dbReference type="PROSITE" id="PS50850">
    <property type="entry name" value="MFS"/>
    <property type="match status" value="1"/>
</dbReference>
<dbReference type="InterPro" id="IPR020846">
    <property type="entry name" value="MFS_dom"/>
</dbReference>
<evidence type="ECO:0000256" key="4">
    <source>
        <dbReference type="ARBA" id="ARBA00022801"/>
    </source>
</evidence>
<evidence type="ECO:0000256" key="2">
    <source>
        <dbReference type="ARBA" id="ARBA00022448"/>
    </source>
</evidence>
<name>A0A9P8M7D5_9HYPO</name>
<dbReference type="InterPro" id="IPR005828">
    <property type="entry name" value="MFS_sugar_transport-like"/>
</dbReference>
<evidence type="ECO:0000256" key="7">
    <source>
        <dbReference type="SAM" id="Phobius"/>
    </source>
</evidence>
<evidence type="ECO:0000256" key="5">
    <source>
        <dbReference type="ARBA" id="ARBA00022989"/>
    </source>
</evidence>
<dbReference type="PROSITE" id="PS51462">
    <property type="entry name" value="NUDIX"/>
    <property type="match status" value="1"/>
</dbReference>
<dbReference type="Pfam" id="PF00293">
    <property type="entry name" value="NUDIX"/>
    <property type="match status" value="1"/>
</dbReference>
<keyword evidence="11" id="KW-1185">Reference proteome</keyword>
<evidence type="ECO:0000259" key="8">
    <source>
        <dbReference type="PROSITE" id="PS50850"/>
    </source>
</evidence>
<keyword evidence="6 7" id="KW-0472">Membrane</keyword>
<dbReference type="PANTHER" id="PTHR23511">
    <property type="entry name" value="SYNAPTIC VESICLE GLYCOPROTEIN 2"/>
    <property type="match status" value="1"/>
</dbReference>
<feature type="transmembrane region" description="Helical" evidence="7">
    <location>
        <begin position="151"/>
        <end position="174"/>
    </location>
</feature>
<dbReference type="InterPro" id="IPR000086">
    <property type="entry name" value="NUDIX_hydrolase_dom"/>
</dbReference>
<evidence type="ECO:0000256" key="6">
    <source>
        <dbReference type="ARBA" id="ARBA00023136"/>
    </source>
</evidence>
<feature type="transmembrane region" description="Helical" evidence="7">
    <location>
        <begin position="232"/>
        <end position="254"/>
    </location>
</feature>
<dbReference type="InterPro" id="IPR036259">
    <property type="entry name" value="MFS_trans_sf"/>
</dbReference>
<dbReference type="PROSITE" id="PS00893">
    <property type="entry name" value="NUDIX_BOX"/>
    <property type="match status" value="1"/>
</dbReference>
<feature type="transmembrane region" description="Helical" evidence="7">
    <location>
        <begin position="346"/>
        <end position="367"/>
    </location>
</feature>
<dbReference type="CDD" id="cd17316">
    <property type="entry name" value="MFS_SV2_like"/>
    <property type="match status" value="1"/>
</dbReference>
<dbReference type="Pfam" id="PF00083">
    <property type="entry name" value="Sugar_tr"/>
    <property type="match status" value="1"/>
</dbReference>
<evidence type="ECO:0000313" key="11">
    <source>
        <dbReference type="Proteomes" id="UP000764110"/>
    </source>
</evidence>
<keyword evidence="3 7" id="KW-0812">Transmembrane</keyword>
<dbReference type="SUPFAM" id="SSF103473">
    <property type="entry name" value="MFS general substrate transporter"/>
    <property type="match status" value="1"/>
</dbReference>